<dbReference type="AlphaFoldDB" id="A0A7M7K6Y9"/>
<evidence type="ECO:0000256" key="5">
    <source>
        <dbReference type="ARBA" id="ARBA00023136"/>
    </source>
</evidence>
<comment type="similarity">
    <text evidence="7">Belongs to the DHHC palmitoyltransferase family.</text>
</comment>
<dbReference type="GO" id="GO:0019706">
    <property type="term" value="F:protein-cysteine S-palmitoyltransferase activity"/>
    <property type="evidence" value="ECO:0007669"/>
    <property type="project" value="UniProtKB-EC"/>
</dbReference>
<keyword evidence="11" id="KW-1185">Reference proteome</keyword>
<evidence type="ECO:0000256" key="3">
    <source>
        <dbReference type="ARBA" id="ARBA00022692"/>
    </source>
</evidence>
<feature type="transmembrane region" description="Helical" evidence="7">
    <location>
        <begin position="58"/>
        <end position="83"/>
    </location>
</feature>
<reference evidence="10" key="1">
    <citation type="submission" date="2021-01" db="UniProtKB">
        <authorList>
            <consortium name="EnsemblMetazoa"/>
        </authorList>
    </citation>
    <scope>IDENTIFICATION</scope>
</reference>
<comment type="domain">
    <text evidence="7">The DHHC domain is required for palmitoyltransferase activity.</text>
</comment>
<keyword evidence="3 7" id="KW-0812">Transmembrane</keyword>
<protein>
    <recommendedName>
        <fullName evidence="7">Palmitoyltransferase</fullName>
        <ecNumber evidence="7">2.3.1.225</ecNumber>
    </recommendedName>
</protein>
<dbReference type="PANTHER" id="PTHR12246">
    <property type="entry name" value="PALMITOYLTRANSFERASE ZDHHC16"/>
    <property type="match status" value="1"/>
</dbReference>
<keyword evidence="5 7" id="KW-0472">Membrane</keyword>
<comment type="subcellular location">
    <subcellularLocation>
        <location evidence="1">Membrane</location>
        <topology evidence="1">Multi-pass membrane protein</topology>
    </subcellularLocation>
</comment>
<evidence type="ECO:0000313" key="10">
    <source>
        <dbReference type="EnsemblMetazoa" id="XP_022662558"/>
    </source>
</evidence>
<evidence type="ECO:0000256" key="7">
    <source>
        <dbReference type="RuleBase" id="RU079119"/>
    </source>
</evidence>
<dbReference type="GeneID" id="111250885"/>
<dbReference type="Pfam" id="PF01529">
    <property type="entry name" value="DHHC"/>
    <property type="match status" value="1"/>
</dbReference>
<keyword evidence="4 7" id="KW-1133">Transmembrane helix</keyword>
<dbReference type="RefSeq" id="XP_022662558.1">
    <property type="nucleotide sequence ID" value="XM_022806823.1"/>
</dbReference>
<dbReference type="InterPro" id="IPR039859">
    <property type="entry name" value="PFA4/ZDH16/20/ERF2-like"/>
</dbReference>
<evidence type="ECO:0000256" key="6">
    <source>
        <dbReference type="ARBA" id="ARBA00023315"/>
    </source>
</evidence>
<evidence type="ECO:0000256" key="2">
    <source>
        <dbReference type="ARBA" id="ARBA00022679"/>
    </source>
</evidence>
<feature type="transmembrane region" description="Helical" evidence="7">
    <location>
        <begin position="30"/>
        <end position="52"/>
    </location>
</feature>
<dbReference type="Proteomes" id="UP000594260">
    <property type="component" value="Unplaced"/>
</dbReference>
<proteinExistence type="inferred from homology"/>
<feature type="region of interest" description="Disordered" evidence="8">
    <location>
        <begin position="329"/>
        <end position="356"/>
    </location>
</feature>
<keyword evidence="2 7" id="KW-0808">Transferase</keyword>
<evidence type="ECO:0000259" key="9">
    <source>
        <dbReference type="Pfam" id="PF01529"/>
    </source>
</evidence>
<name>A0A7M7K6Y9_VARDE</name>
<evidence type="ECO:0000313" key="11">
    <source>
        <dbReference type="Proteomes" id="UP000594260"/>
    </source>
</evidence>
<feature type="domain" description="Palmitoyltransferase DHHC" evidence="9">
    <location>
        <begin position="134"/>
        <end position="256"/>
    </location>
</feature>
<dbReference type="EnsemblMetazoa" id="XM_022806823">
    <property type="protein sequence ID" value="XP_022662558"/>
    <property type="gene ID" value="LOC111250885"/>
</dbReference>
<keyword evidence="6 7" id="KW-0012">Acyltransferase</keyword>
<accession>A0A7M7K6Y9</accession>
<dbReference type="InParanoid" id="A0A7M7K6Y9"/>
<dbReference type="KEGG" id="vde:111250885"/>
<dbReference type="SUPFAM" id="SSF103473">
    <property type="entry name" value="MFS general substrate transporter"/>
    <property type="match status" value="1"/>
</dbReference>
<dbReference type="InterPro" id="IPR001594">
    <property type="entry name" value="Palmitoyltrfase_DHHC"/>
</dbReference>
<dbReference type="InterPro" id="IPR036259">
    <property type="entry name" value="MFS_trans_sf"/>
</dbReference>
<dbReference type="EC" id="2.3.1.225" evidence="7"/>
<evidence type="ECO:0000256" key="4">
    <source>
        <dbReference type="ARBA" id="ARBA00022989"/>
    </source>
</evidence>
<dbReference type="PROSITE" id="PS50216">
    <property type="entry name" value="DHHC"/>
    <property type="match status" value="1"/>
</dbReference>
<evidence type="ECO:0000256" key="1">
    <source>
        <dbReference type="ARBA" id="ARBA00004141"/>
    </source>
</evidence>
<evidence type="ECO:0000256" key="8">
    <source>
        <dbReference type="SAM" id="MobiDB-lite"/>
    </source>
</evidence>
<dbReference type="OrthoDB" id="9909019at2759"/>
<comment type="catalytic activity">
    <reaction evidence="7">
        <text>L-cysteinyl-[protein] + hexadecanoyl-CoA = S-hexadecanoyl-L-cysteinyl-[protein] + CoA</text>
        <dbReference type="Rhea" id="RHEA:36683"/>
        <dbReference type="Rhea" id="RHEA-COMP:10131"/>
        <dbReference type="Rhea" id="RHEA-COMP:11032"/>
        <dbReference type="ChEBI" id="CHEBI:29950"/>
        <dbReference type="ChEBI" id="CHEBI:57287"/>
        <dbReference type="ChEBI" id="CHEBI:57379"/>
        <dbReference type="ChEBI" id="CHEBI:74151"/>
        <dbReference type="EC" id="2.3.1.225"/>
    </reaction>
</comment>
<dbReference type="OMA" id="KINETTC"/>
<feature type="transmembrane region" description="Helical" evidence="7">
    <location>
        <begin position="181"/>
        <end position="203"/>
    </location>
</feature>
<feature type="transmembrane region" description="Helical" evidence="7">
    <location>
        <begin position="219"/>
        <end position="243"/>
    </location>
</feature>
<organism evidence="10 11">
    <name type="scientific">Varroa destructor</name>
    <name type="common">Honeybee mite</name>
    <dbReference type="NCBI Taxonomy" id="109461"/>
    <lineage>
        <taxon>Eukaryota</taxon>
        <taxon>Metazoa</taxon>
        <taxon>Ecdysozoa</taxon>
        <taxon>Arthropoda</taxon>
        <taxon>Chelicerata</taxon>
        <taxon>Arachnida</taxon>
        <taxon>Acari</taxon>
        <taxon>Parasitiformes</taxon>
        <taxon>Mesostigmata</taxon>
        <taxon>Gamasina</taxon>
        <taxon>Dermanyssoidea</taxon>
        <taxon>Varroidae</taxon>
        <taxon>Varroa</taxon>
    </lineage>
</organism>
<dbReference type="GO" id="GO:0016020">
    <property type="term" value="C:membrane"/>
    <property type="evidence" value="ECO:0007669"/>
    <property type="project" value="UniProtKB-SubCell"/>
</dbReference>
<sequence>MFSSNTSEATDTTEKGCTCLRRLGNHWGTIVSGALVIICGGTYIFLFLGAHVTTQRTGAYFTILVPFVFILILLVWSYLLTLFTSPRRVPSRFKLSEGEWNMLEQLVDAPTDQQEFVSRLAADRQIVIAVPNGQINVCRPCRQLKPERTHHCRRCRTCVMRMDHHCPWFNNCIHFHNYRSFFCTLFYTTLIFAYVAVSILWYYTAAFQWHLQSTELHEAVLALVAVSAVGSLVMGAFSFYHFYLSCNNRTHIENLNPDTNRLFSLGSSWKNFKAMHGAWYLWWLPLTFPDHDGCTFKRVVNSPEPRERQPRWHRVAELSYPIRRGHKNEKRSYWSPHKGLHKMNNSSPRHGSKKYPPFSDHYAYALKSLEREPV</sequence>